<feature type="region of interest" description="Disordered" evidence="7">
    <location>
        <begin position="35"/>
        <end position="61"/>
    </location>
</feature>
<dbReference type="GO" id="GO:0008420">
    <property type="term" value="F:RNA polymerase II CTD heptapeptide repeat phosphatase activity"/>
    <property type="evidence" value="ECO:0007669"/>
    <property type="project" value="UniProtKB-UniRule"/>
</dbReference>
<accession>A0AA41VBG2</accession>
<dbReference type="SMART" id="SM00577">
    <property type="entry name" value="CPDc"/>
    <property type="match status" value="1"/>
</dbReference>
<dbReference type="PANTHER" id="PTHR23081">
    <property type="entry name" value="RNA POLYMERASE II CTD PHOSPHATASE"/>
    <property type="match status" value="1"/>
</dbReference>
<gene>
    <name evidence="9" type="ORF">MKW94_005411</name>
</gene>
<evidence type="ECO:0000256" key="6">
    <source>
        <dbReference type="RuleBase" id="RU366066"/>
    </source>
</evidence>
<protein>
    <recommendedName>
        <fullName evidence="6">RNA polymerase II C-terminal domain phosphatase-like</fullName>
        <ecNumber evidence="6">3.1.3.16</ecNumber>
    </recommendedName>
</protein>
<dbReference type="InterPro" id="IPR011947">
    <property type="entry name" value="FCP1_euk"/>
</dbReference>
<keyword evidence="3 6" id="KW-0539">Nucleus</keyword>
<dbReference type="PANTHER" id="PTHR23081:SF36">
    <property type="entry name" value="RNA POLYMERASE II SUBUNIT A C-TERMINAL DOMAIN PHOSPHATASE"/>
    <property type="match status" value="1"/>
</dbReference>
<evidence type="ECO:0000256" key="4">
    <source>
        <dbReference type="ARBA" id="ARBA00047761"/>
    </source>
</evidence>
<proteinExistence type="predicted"/>
<feature type="domain" description="FCP1 homology" evidence="8">
    <location>
        <begin position="98"/>
        <end position="287"/>
    </location>
</feature>
<sequence>MATSVISPLQQILYRQQRKRKINIEDYISEEESKKAKRIKTTRYTPPVTPVAKKSPPPPPPLLMSNTKELSDDYNRAQNKRLRLLSLKCGNTIRKSSFVEKKLCLVLDLDHTLLHSVRVQDVVSANERDYLNERVSSPTEDSYGDNLYITTVNGGERYTKLRPHTREFLKKASGMFQLFIYTMGTRAYARKMGKLLDPENVFFKKNINVVSREDSTSETAKNLDVLVGPNGRNTVIIDDTKSVWPNNNRNLIEIDKYKYFTDEKLGYQLNRDVDEEDGALKSILEVLEDIHKTFFDFHPVPQSGSAELEEYAKSVDVRPVLGAFTSNEVY</sequence>
<dbReference type="PROSITE" id="PS50969">
    <property type="entry name" value="FCP1"/>
    <property type="match status" value="1"/>
</dbReference>
<evidence type="ECO:0000256" key="3">
    <source>
        <dbReference type="ARBA" id="ARBA00023242"/>
    </source>
</evidence>
<dbReference type="EMBL" id="JAJJMA010135323">
    <property type="protein sequence ID" value="MCL7033513.1"/>
    <property type="molecule type" value="Genomic_DNA"/>
</dbReference>
<keyword evidence="2 6" id="KW-0378">Hydrolase</keyword>
<comment type="catalytic activity">
    <reaction evidence="4 6">
        <text>O-phospho-L-seryl-[protein] + H2O = L-seryl-[protein] + phosphate</text>
        <dbReference type="Rhea" id="RHEA:20629"/>
        <dbReference type="Rhea" id="RHEA-COMP:9863"/>
        <dbReference type="Rhea" id="RHEA-COMP:11604"/>
        <dbReference type="ChEBI" id="CHEBI:15377"/>
        <dbReference type="ChEBI" id="CHEBI:29999"/>
        <dbReference type="ChEBI" id="CHEBI:43474"/>
        <dbReference type="ChEBI" id="CHEBI:83421"/>
        <dbReference type="EC" id="3.1.3.16"/>
    </reaction>
</comment>
<dbReference type="CDD" id="cd07521">
    <property type="entry name" value="HAD_FCP1-like"/>
    <property type="match status" value="1"/>
</dbReference>
<dbReference type="Proteomes" id="UP001177140">
    <property type="component" value="Unassembled WGS sequence"/>
</dbReference>
<reference evidence="9" key="1">
    <citation type="submission" date="2022-03" db="EMBL/GenBank/DDBJ databases">
        <title>A functionally conserved STORR gene fusion in Papaver species that diverged 16.8 million years ago.</title>
        <authorList>
            <person name="Catania T."/>
        </authorList>
    </citation>
    <scope>NUCLEOTIDE SEQUENCE</scope>
    <source>
        <strain evidence="9">S-191538</strain>
    </source>
</reference>
<dbReference type="GO" id="GO:0005634">
    <property type="term" value="C:nucleus"/>
    <property type="evidence" value="ECO:0007669"/>
    <property type="project" value="UniProtKB-SubCell"/>
</dbReference>
<evidence type="ECO:0000256" key="5">
    <source>
        <dbReference type="ARBA" id="ARBA00048336"/>
    </source>
</evidence>
<organism evidence="9 10">
    <name type="scientific">Papaver nudicaule</name>
    <name type="common">Iceland poppy</name>
    <dbReference type="NCBI Taxonomy" id="74823"/>
    <lineage>
        <taxon>Eukaryota</taxon>
        <taxon>Viridiplantae</taxon>
        <taxon>Streptophyta</taxon>
        <taxon>Embryophyta</taxon>
        <taxon>Tracheophyta</taxon>
        <taxon>Spermatophyta</taxon>
        <taxon>Magnoliopsida</taxon>
        <taxon>Ranunculales</taxon>
        <taxon>Papaveraceae</taxon>
        <taxon>Papaveroideae</taxon>
        <taxon>Papaver</taxon>
    </lineage>
</organism>
<dbReference type="InterPro" id="IPR036412">
    <property type="entry name" value="HAD-like_sf"/>
</dbReference>
<evidence type="ECO:0000256" key="1">
    <source>
        <dbReference type="ARBA" id="ARBA00004123"/>
    </source>
</evidence>
<name>A0AA41VBG2_PAPNU</name>
<keyword evidence="10" id="KW-1185">Reference proteome</keyword>
<dbReference type="InterPro" id="IPR023214">
    <property type="entry name" value="HAD_sf"/>
</dbReference>
<evidence type="ECO:0000256" key="2">
    <source>
        <dbReference type="ARBA" id="ARBA00022801"/>
    </source>
</evidence>
<dbReference type="InterPro" id="IPR004274">
    <property type="entry name" value="FCP1_dom"/>
</dbReference>
<dbReference type="InterPro" id="IPR039189">
    <property type="entry name" value="Fcp1"/>
</dbReference>
<comment type="caution">
    <text evidence="9">The sequence shown here is derived from an EMBL/GenBank/DDBJ whole genome shotgun (WGS) entry which is preliminary data.</text>
</comment>
<comment type="catalytic activity">
    <reaction evidence="5 6">
        <text>O-phospho-L-threonyl-[protein] + H2O = L-threonyl-[protein] + phosphate</text>
        <dbReference type="Rhea" id="RHEA:47004"/>
        <dbReference type="Rhea" id="RHEA-COMP:11060"/>
        <dbReference type="Rhea" id="RHEA-COMP:11605"/>
        <dbReference type="ChEBI" id="CHEBI:15377"/>
        <dbReference type="ChEBI" id="CHEBI:30013"/>
        <dbReference type="ChEBI" id="CHEBI:43474"/>
        <dbReference type="ChEBI" id="CHEBI:61977"/>
        <dbReference type="EC" id="3.1.3.16"/>
    </reaction>
</comment>
<comment type="subcellular location">
    <subcellularLocation>
        <location evidence="1 6">Nucleus</location>
    </subcellularLocation>
</comment>
<evidence type="ECO:0000313" key="10">
    <source>
        <dbReference type="Proteomes" id="UP001177140"/>
    </source>
</evidence>
<dbReference type="EC" id="3.1.3.16" evidence="6"/>
<dbReference type="SUPFAM" id="SSF56784">
    <property type="entry name" value="HAD-like"/>
    <property type="match status" value="1"/>
</dbReference>
<evidence type="ECO:0000256" key="7">
    <source>
        <dbReference type="SAM" id="MobiDB-lite"/>
    </source>
</evidence>
<dbReference type="Pfam" id="PF03031">
    <property type="entry name" value="NIF"/>
    <property type="match status" value="1"/>
</dbReference>
<dbReference type="AlphaFoldDB" id="A0AA41VBG2"/>
<evidence type="ECO:0000259" key="8">
    <source>
        <dbReference type="PROSITE" id="PS50969"/>
    </source>
</evidence>
<dbReference type="NCBIfam" id="TIGR02250">
    <property type="entry name" value="FCP1_euk"/>
    <property type="match status" value="1"/>
</dbReference>
<dbReference type="Gene3D" id="3.40.50.1000">
    <property type="entry name" value="HAD superfamily/HAD-like"/>
    <property type="match status" value="1"/>
</dbReference>
<comment type="function">
    <text evidence="6">This promotes the activity of RNA polymerase II.</text>
</comment>
<evidence type="ECO:0000313" key="9">
    <source>
        <dbReference type="EMBL" id="MCL7033513.1"/>
    </source>
</evidence>